<dbReference type="EMBL" id="VYYT01000367">
    <property type="protein sequence ID" value="KAK2739313.1"/>
    <property type="molecule type" value="Genomic_DNA"/>
</dbReference>
<evidence type="ECO:0000313" key="2">
    <source>
        <dbReference type="EMBL" id="KAK2739313.1"/>
    </source>
</evidence>
<sequence>MEACYFAKLASFYLVLYLYLGIDGLLGWSPYSFIRKVALLSPAMTVLVWISMCAVSCQATCRSTPANIRVPVSLHGTGFFATRWTPSRRLKLGKGLYRFLPDAKWPRWCFSVPFLGSGNSQPWPTMHLCPLQPTSSRQKQTGSWPNRSLLLLVVTTGENCSEATGGLSGLFVAKTDSILQLKAAARVASHDSHLATAPTR</sequence>
<keyword evidence="3" id="KW-1185">Reference proteome</keyword>
<evidence type="ECO:0000256" key="1">
    <source>
        <dbReference type="SAM" id="Phobius"/>
    </source>
</evidence>
<evidence type="ECO:0000313" key="3">
    <source>
        <dbReference type="Proteomes" id="UP001281614"/>
    </source>
</evidence>
<feature type="transmembrane region" description="Helical" evidence="1">
    <location>
        <begin position="6"/>
        <end position="26"/>
    </location>
</feature>
<keyword evidence="1" id="KW-0812">Transmembrane</keyword>
<proteinExistence type="predicted"/>
<accession>A0AAD9Y695</accession>
<feature type="transmembrane region" description="Helical" evidence="1">
    <location>
        <begin position="33"/>
        <end position="52"/>
    </location>
</feature>
<comment type="caution">
    <text evidence="2">The sequence shown here is derived from an EMBL/GenBank/DDBJ whole genome shotgun (WGS) entry which is preliminary data.</text>
</comment>
<dbReference type="AlphaFoldDB" id="A0AAD9Y695"/>
<protein>
    <submittedName>
        <fullName evidence="2">Uncharacterized protein</fullName>
    </submittedName>
</protein>
<reference evidence="2" key="1">
    <citation type="submission" date="2023-02" db="EMBL/GenBank/DDBJ databases">
        <title>Colletotrichum kahawae CIFC_Que2 genome sequencing and assembly.</title>
        <authorList>
            <person name="Baroncelli R."/>
        </authorList>
    </citation>
    <scope>NUCLEOTIDE SEQUENCE</scope>
    <source>
        <strain evidence="2">CIFC_Que2</strain>
    </source>
</reference>
<dbReference type="Proteomes" id="UP001281614">
    <property type="component" value="Unassembled WGS sequence"/>
</dbReference>
<organism evidence="2 3">
    <name type="scientific">Colletotrichum kahawae</name>
    <name type="common">Coffee berry disease fungus</name>
    <dbReference type="NCBI Taxonomy" id="34407"/>
    <lineage>
        <taxon>Eukaryota</taxon>
        <taxon>Fungi</taxon>
        <taxon>Dikarya</taxon>
        <taxon>Ascomycota</taxon>
        <taxon>Pezizomycotina</taxon>
        <taxon>Sordariomycetes</taxon>
        <taxon>Hypocreomycetidae</taxon>
        <taxon>Glomerellales</taxon>
        <taxon>Glomerellaceae</taxon>
        <taxon>Colletotrichum</taxon>
        <taxon>Colletotrichum gloeosporioides species complex</taxon>
    </lineage>
</organism>
<gene>
    <name evidence="2" type="ORF">CKAH01_07263</name>
</gene>
<name>A0AAD9Y695_COLKA</name>
<keyword evidence="1" id="KW-0472">Membrane</keyword>
<keyword evidence="1" id="KW-1133">Transmembrane helix</keyword>